<proteinExistence type="predicted"/>
<dbReference type="Proteomes" id="UP001153334">
    <property type="component" value="Unassembled WGS sequence"/>
</dbReference>
<dbReference type="EMBL" id="JAPESX010003715">
    <property type="protein sequence ID" value="KAJ8104462.1"/>
    <property type="molecule type" value="Genomic_DNA"/>
</dbReference>
<reference evidence="1" key="1">
    <citation type="submission" date="2022-11" db="EMBL/GenBank/DDBJ databases">
        <title>Genome Sequence of Nemania bipapillata.</title>
        <authorList>
            <person name="Buettner E."/>
        </authorList>
    </citation>
    <scope>NUCLEOTIDE SEQUENCE</scope>
    <source>
        <strain evidence="1">CP14</strain>
    </source>
</reference>
<evidence type="ECO:0000313" key="1">
    <source>
        <dbReference type="EMBL" id="KAJ8104462.1"/>
    </source>
</evidence>
<protein>
    <submittedName>
        <fullName evidence="1">Uncharacterized protein</fullName>
    </submittedName>
</protein>
<gene>
    <name evidence="1" type="ORF">ONZ43_g7837</name>
</gene>
<evidence type="ECO:0000313" key="2">
    <source>
        <dbReference type="Proteomes" id="UP001153334"/>
    </source>
</evidence>
<keyword evidence="2" id="KW-1185">Reference proteome</keyword>
<accession>A0ACC2HN34</accession>
<comment type="caution">
    <text evidence="1">The sequence shown here is derived from an EMBL/GenBank/DDBJ whole genome shotgun (WGS) entry which is preliminary data.</text>
</comment>
<organism evidence="1 2">
    <name type="scientific">Nemania bipapillata</name>
    <dbReference type="NCBI Taxonomy" id="110536"/>
    <lineage>
        <taxon>Eukaryota</taxon>
        <taxon>Fungi</taxon>
        <taxon>Dikarya</taxon>
        <taxon>Ascomycota</taxon>
        <taxon>Pezizomycotina</taxon>
        <taxon>Sordariomycetes</taxon>
        <taxon>Xylariomycetidae</taxon>
        <taxon>Xylariales</taxon>
        <taxon>Xylariaceae</taxon>
        <taxon>Nemania</taxon>
    </lineage>
</organism>
<name>A0ACC2HN34_9PEZI</name>
<sequence>MFINTNFQDLELFQHLTLRSAQKPPKLGMPSLKLWSQPQSEASHMELVYYFRDAAHSSLATFSPTTSHIRDVIMHMIFADDTVSRRAVLNAMLAFSSLHRNGLRRETMLFKVAALEALSSSAKGIAQGSVEAAQHVAACMILCAFEVS</sequence>